<keyword evidence="3" id="KW-1185">Reference proteome</keyword>
<protein>
    <submittedName>
        <fullName evidence="2">Uncharacterized protein</fullName>
    </submittedName>
</protein>
<evidence type="ECO:0000313" key="2">
    <source>
        <dbReference type="EMBL" id="QSB05741.1"/>
    </source>
</evidence>
<dbReference type="RefSeq" id="WP_213171753.1">
    <property type="nucleotide sequence ID" value="NZ_CP070496.1"/>
</dbReference>
<dbReference type="EMBL" id="CP070496">
    <property type="protein sequence ID" value="QSB05741.1"/>
    <property type="molecule type" value="Genomic_DNA"/>
</dbReference>
<feature type="compositionally biased region" description="Basic residues" evidence="1">
    <location>
        <begin position="566"/>
        <end position="580"/>
    </location>
</feature>
<organism evidence="2 3">
    <name type="scientific">Natronoglycomyces albus</name>
    <dbReference type="NCBI Taxonomy" id="2811108"/>
    <lineage>
        <taxon>Bacteria</taxon>
        <taxon>Bacillati</taxon>
        <taxon>Actinomycetota</taxon>
        <taxon>Actinomycetes</taxon>
        <taxon>Glycomycetales</taxon>
        <taxon>Glycomycetaceae</taxon>
        <taxon>Natronoglycomyces</taxon>
    </lineage>
</organism>
<feature type="region of interest" description="Disordered" evidence="1">
    <location>
        <begin position="561"/>
        <end position="580"/>
    </location>
</feature>
<feature type="compositionally biased region" description="Polar residues" evidence="1">
    <location>
        <begin position="340"/>
        <end position="356"/>
    </location>
</feature>
<feature type="compositionally biased region" description="Basic and acidic residues" evidence="1">
    <location>
        <begin position="384"/>
        <end position="395"/>
    </location>
</feature>
<reference evidence="2" key="1">
    <citation type="submission" date="2021-02" db="EMBL/GenBank/DDBJ databases">
        <title>Natronoglycomyces albus gen. nov., sp. nov, a haloalkaliphilic actinobacterium from a soda solonchak soil.</title>
        <authorList>
            <person name="Sorokin D.Y."/>
            <person name="Khijniak T.V."/>
            <person name="Zakharycheva A.P."/>
            <person name="Boueva O.V."/>
            <person name="Ariskina E.V."/>
            <person name="Hahnke R.L."/>
            <person name="Bunk B."/>
            <person name="Sproer C."/>
            <person name="Schumann P."/>
            <person name="Evtushenko L.I."/>
            <person name="Kublanov I.V."/>
        </authorList>
    </citation>
    <scope>NUCLEOTIDE SEQUENCE</scope>
    <source>
        <strain evidence="2">DSM 106290</strain>
    </source>
</reference>
<dbReference type="KEGG" id="nav:JQS30_02085"/>
<feature type="region of interest" description="Disordered" evidence="1">
    <location>
        <begin position="255"/>
        <end position="467"/>
    </location>
</feature>
<evidence type="ECO:0000256" key="1">
    <source>
        <dbReference type="SAM" id="MobiDB-lite"/>
    </source>
</evidence>
<accession>A0A895XIX1</accession>
<proteinExistence type="predicted"/>
<dbReference type="AlphaFoldDB" id="A0A895XIX1"/>
<name>A0A895XIX1_9ACTN</name>
<sequence>MQVFCGIVSTTNAASSDADECAVALVGPTGTLLVSATVTDDPRGWVHLSQILARHADSDPVVMGTVSRHAEFLTQLATASGYLVAAADERKTAEARDALDGAISIARGLASGALPAVTCIAVTPEIAALRPILDSIQVVTKARQSSAEALTCLLRAVFPAVLAAWDDPAEPNAVAILTRLPQPGALQEISTEDLAADLATVAEPGHVAAMVSALTAAIEQLGGGDDPAVAPAVSATAEAVAAWDRSLDGLMSLLTARRPRSQGGGRGNRVPRPRRASQIDIESAETIQHPGSRPEAAWDFPAESASGEDGPSTMALRKPSRDLPDPSQIRRLTAPASAHETGSLQQQHSGSHPTVSKRSEHTQSHAAEPGQTGSRRARNAGDTGSRRAQSDRASDTEALPASGPRSPEQRPAGKGHAAKSRLASEFAAHQNAASGAAPRGQRHEGEQSQSRVDNLPPIEEITGGDDGLLIFGQTKSAWFKRPGSENERDDWSFAADEGWKTAQAVTEAPEQADTTNSGLPRRKPQANLVPGSMLTSDKRFDEPINRDAELLAQNTSGYFKGWGRARGSHKRSRRHNRMAV</sequence>
<gene>
    <name evidence="2" type="ORF">JQS30_02085</name>
</gene>
<feature type="region of interest" description="Disordered" evidence="1">
    <location>
        <begin position="501"/>
        <end position="541"/>
    </location>
</feature>
<dbReference type="Proteomes" id="UP000662939">
    <property type="component" value="Chromosome"/>
</dbReference>
<evidence type="ECO:0000313" key="3">
    <source>
        <dbReference type="Proteomes" id="UP000662939"/>
    </source>
</evidence>